<feature type="region of interest" description="Disordered" evidence="1">
    <location>
        <begin position="88"/>
        <end position="108"/>
    </location>
</feature>
<proteinExistence type="predicted"/>
<evidence type="ECO:0000256" key="1">
    <source>
        <dbReference type="SAM" id="MobiDB-lite"/>
    </source>
</evidence>
<dbReference type="AlphaFoldDB" id="A0A7S3KU85"/>
<reference evidence="2" key="1">
    <citation type="submission" date="2021-01" db="EMBL/GenBank/DDBJ databases">
        <authorList>
            <person name="Corre E."/>
            <person name="Pelletier E."/>
            <person name="Niang G."/>
            <person name="Scheremetjew M."/>
            <person name="Finn R."/>
            <person name="Kale V."/>
            <person name="Holt S."/>
            <person name="Cochrane G."/>
            <person name="Meng A."/>
            <person name="Brown T."/>
            <person name="Cohen L."/>
        </authorList>
    </citation>
    <scope>NUCLEOTIDE SEQUENCE</scope>
    <source>
        <strain evidence="2">CT5</strain>
    </source>
</reference>
<organism evidence="2">
    <name type="scientific">Euplotes crassus</name>
    <dbReference type="NCBI Taxonomy" id="5936"/>
    <lineage>
        <taxon>Eukaryota</taxon>
        <taxon>Sar</taxon>
        <taxon>Alveolata</taxon>
        <taxon>Ciliophora</taxon>
        <taxon>Intramacronucleata</taxon>
        <taxon>Spirotrichea</taxon>
        <taxon>Hypotrichia</taxon>
        <taxon>Euplotida</taxon>
        <taxon>Euplotidae</taxon>
        <taxon>Moneuplotes</taxon>
    </lineage>
</organism>
<feature type="compositionally biased region" description="Polar residues" evidence="1">
    <location>
        <begin position="99"/>
        <end position="108"/>
    </location>
</feature>
<evidence type="ECO:0000313" key="2">
    <source>
        <dbReference type="EMBL" id="CAE0391801.1"/>
    </source>
</evidence>
<sequence length="188" mass="21495">METNTLVFAQNLNQEVVPAMVAKPKGTRKLRKKTYAKINDDIRKEIILRVTLQGQKLKSVCEQLNINVSSAKNVLAIYKKEGRIEKKKYRAKRRRNTESSEASSFKQTCQSQSSGLECNEYTSSFGNIHQQEKNMNFQADLAFTSQNLDAILDTYCFCDLEAPMRSVQQDWASVSQQHFAPYGQILPF</sequence>
<dbReference type="EMBL" id="HBIK01035723">
    <property type="protein sequence ID" value="CAE0391801.1"/>
    <property type="molecule type" value="Transcribed_RNA"/>
</dbReference>
<gene>
    <name evidence="2" type="ORF">ECRA1380_LOCUS16777</name>
</gene>
<name>A0A7S3KU85_EUPCR</name>
<protein>
    <submittedName>
        <fullName evidence="2">Uncharacterized protein</fullName>
    </submittedName>
</protein>
<accession>A0A7S3KU85</accession>